<feature type="compositionally biased region" description="Basic and acidic residues" evidence="1">
    <location>
        <begin position="154"/>
        <end position="164"/>
    </location>
</feature>
<dbReference type="EMBL" id="BOOW01000002">
    <property type="protein sequence ID" value="GII89965.1"/>
    <property type="molecule type" value="Genomic_DNA"/>
</dbReference>
<comment type="caution">
    <text evidence="3">The sequence shown here is derived from an EMBL/GenBank/DDBJ whole genome shotgun (WGS) entry which is preliminary data.</text>
</comment>
<keyword evidence="2" id="KW-0472">Membrane</keyword>
<dbReference type="Proteomes" id="UP000606172">
    <property type="component" value="Unassembled WGS sequence"/>
</dbReference>
<evidence type="ECO:0000313" key="4">
    <source>
        <dbReference type="Proteomes" id="UP000606172"/>
    </source>
</evidence>
<evidence type="ECO:0000256" key="1">
    <source>
        <dbReference type="SAM" id="MobiDB-lite"/>
    </source>
</evidence>
<accession>A0A919R9P0</accession>
<keyword evidence="2" id="KW-1133">Transmembrane helix</keyword>
<protein>
    <submittedName>
        <fullName evidence="3">Uncharacterized protein</fullName>
    </submittedName>
</protein>
<reference evidence="3" key="1">
    <citation type="submission" date="2021-01" db="EMBL/GenBank/DDBJ databases">
        <title>Whole genome shotgun sequence of Sinosporangium siamense NBRC 109515.</title>
        <authorList>
            <person name="Komaki H."/>
            <person name="Tamura T."/>
        </authorList>
    </citation>
    <scope>NUCLEOTIDE SEQUENCE</scope>
    <source>
        <strain evidence="3">NBRC 109515</strain>
    </source>
</reference>
<keyword evidence="2" id="KW-0812">Transmembrane</keyword>
<feature type="region of interest" description="Disordered" evidence="1">
    <location>
        <begin position="78"/>
        <end position="214"/>
    </location>
</feature>
<proteinExistence type="predicted"/>
<feature type="compositionally biased region" description="Low complexity" evidence="1">
    <location>
        <begin position="168"/>
        <end position="197"/>
    </location>
</feature>
<dbReference type="AlphaFoldDB" id="A0A919R9P0"/>
<sequence>MTQAPDEHGAILRHALRAEAEAVVPSPEALEIIRARIERRGSWGLFWWRTGASIAGAVLVAGAVVMVVPGLRQQVTPEDRRITEVNHGTRGPEASGTSRPVPQQPPPHNPPEQAVVPVPVPPRPTSATVPSEPAPRQPSASPRKPTSCPSTADEAAREAREAAGKHCPPTAKPSSSPSPSPSASDSGAPCPGPAEECPPVEPEPSTPELITPTN</sequence>
<evidence type="ECO:0000313" key="3">
    <source>
        <dbReference type="EMBL" id="GII89965.1"/>
    </source>
</evidence>
<dbReference type="RefSeq" id="WP_204020000.1">
    <property type="nucleotide sequence ID" value="NZ_BOOW01000002.1"/>
</dbReference>
<feature type="transmembrane region" description="Helical" evidence="2">
    <location>
        <begin position="46"/>
        <end position="71"/>
    </location>
</feature>
<name>A0A919R9P0_9ACTN</name>
<keyword evidence="4" id="KW-1185">Reference proteome</keyword>
<gene>
    <name evidence="3" type="ORF">Ssi02_01960</name>
</gene>
<organism evidence="3 4">
    <name type="scientific">Sinosporangium siamense</name>
    <dbReference type="NCBI Taxonomy" id="1367973"/>
    <lineage>
        <taxon>Bacteria</taxon>
        <taxon>Bacillati</taxon>
        <taxon>Actinomycetota</taxon>
        <taxon>Actinomycetes</taxon>
        <taxon>Streptosporangiales</taxon>
        <taxon>Streptosporangiaceae</taxon>
        <taxon>Sinosporangium</taxon>
    </lineage>
</organism>
<evidence type="ECO:0000256" key="2">
    <source>
        <dbReference type="SAM" id="Phobius"/>
    </source>
</evidence>